<gene>
    <name evidence="2 3" type="primary">Atf1</name>
</gene>
<reference evidence="2" key="4">
    <citation type="submission" date="2025-09" db="UniProtKB">
        <authorList>
            <consortium name="Ensembl"/>
        </authorList>
    </citation>
    <scope>IDENTIFICATION</scope>
    <source>
        <strain evidence="2">C57BL/6J</strain>
    </source>
</reference>
<reference evidence="2 4" key="2">
    <citation type="journal article" date="2011" name="PLoS Biol.">
        <title>Modernizing reference genome assemblies.</title>
        <authorList>
            <person name="Church D.M."/>
            <person name="Schneider V.A."/>
            <person name="Graves T."/>
            <person name="Auger K."/>
            <person name="Cunningham F."/>
            <person name="Bouk N."/>
            <person name="Chen H.C."/>
            <person name="Agarwala R."/>
            <person name="McLaren W.M."/>
            <person name="Ritchie G.R."/>
            <person name="Albracht D."/>
            <person name="Kremitzki M."/>
            <person name="Rock S."/>
            <person name="Kotkiewicz H."/>
            <person name="Kremitzki C."/>
            <person name="Wollam A."/>
            <person name="Trani L."/>
            <person name="Fulton L."/>
            <person name="Fulton R."/>
            <person name="Matthews L."/>
            <person name="Whitehead S."/>
            <person name="Chow W."/>
            <person name="Torrance J."/>
            <person name="Dunn M."/>
            <person name="Harden G."/>
            <person name="Threadgold G."/>
            <person name="Wood J."/>
            <person name="Collins J."/>
            <person name="Heath P."/>
            <person name="Griffiths G."/>
            <person name="Pelan S."/>
            <person name="Grafham D."/>
            <person name="Eichler E.E."/>
            <person name="Weinstock G."/>
            <person name="Mardis E.R."/>
            <person name="Wilson R.K."/>
            <person name="Howe K."/>
            <person name="Flicek P."/>
            <person name="Hubbard T."/>
        </authorList>
    </citation>
    <scope>NUCLEOTIDE SEQUENCE [LARGE SCALE GENOMIC DNA]</scope>
    <source>
        <strain evidence="2 4">C57BL/6J</strain>
    </source>
</reference>
<name>E9Q356_MOUSE</name>
<dbReference type="Proteomes" id="UP000000589">
    <property type="component" value="Chromosome 15"/>
</dbReference>
<evidence type="ECO:0000256" key="1">
    <source>
        <dbReference type="SAM" id="MobiDB-lite"/>
    </source>
</evidence>
<protein>
    <submittedName>
        <fullName evidence="2">Activating transcription factor 1</fullName>
    </submittedName>
</protein>
<keyword evidence="4" id="KW-1185">Reference proteome</keyword>
<proteinExistence type="predicted"/>
<accession>E9Q356</accession>
<reference evidence="2 4" key="1">
    <citation type="journal article" date="2009" name="PLoS Biol.">
        <title>Lineage-specific biology revealed by a finished genome assembly of the mouse.</title>
        <authorList>
            <consortium name="Mouse Genome Sequencing Consortium"/>
            <person name="Church D.M."/>
            <person name="Goodstadt L."/>
            <person name="Hillier L.W."/>
            <person name="Zody M.C."/>
            <person name="Goldstein S."/>
            <person name="She X."/>
            <person name="Bult C.J."/>
            <person name="Agarwala R."/>
            <person name="Cherry J.L."/>
            <person name="DiCuccio M."/>
            <person name="Hlavina W."/>
            <person name="Kapustin Y."/>
            <person name="Meric P."/>
            <person name="Maglott D."/>
            <person name="Birtle Z."/>
            <person name="Marques A.C."/>
            <person name="Graves T."/>
            <person name="Zhou S."/>
            <person name="Teague B."/>
            <person name="Potamousis K."/>
            <person name="Churas C."/>
            <person name="Place M."/>
            <person name="Herschleb J."/>
            <person name="Runnheim R."/>
            <person name="Forrest D."/>
            <person name="Amos-Landgraf J."/>
            <person name="Schwartz D.C."/>
            <person name="Cheng Z."/>
            <person name="Lindblad-Toh K."/>
            <person name="Eichler E.E."/>
            <person name="Ponting C.P."/>
        </authorList>
    </citation>
    <scope>NUCLEOTIDE SEQUENCE [LARGE SCALE GENOMIC DNA]</scope>
    <source>
        <strain evidence="2 4">C57BL/6J</strain>
    </source>
</reference>
<dbReference type="AGR" id="MGI:1298366"/>
<dbReference type="MGI" id="MGI:1298366">
    <property type="gene designation" value="Atf1"/>
</dbReference>
<feature type="region of interest" description="Disordered" evidence="1">
    <location>
        <begin position="1"/>
        <end position="40"/>
    </location>
</feature>
<dbReference type="AlphaFoldDB" id="E9Q356"/>
<dbReference type="Ensembl" id="ENSMUST00000169408.8">
    <property type="protein sequence ID" value="ENSMUSP00000129833.2"/>
    <property type="gene ID" value="ENSMUSG00000023027.14"/>
</dbReference>
<evidence type="ECO:0000313" key="4">
    <source>
        <dbReference type="Proteomes" id="UP000000589"/>
    </source>
</evidence>
<dbReference type="ExpressionAtlas" id="E9Q356">
    <property type="expression patterns" value="baseline and differential"/>
</dbReference>
<dbReference type="HOGENOM" id="CLU_3031692_0_0_1"/>
<dbReference type="Antibodypedia" id="4260">
    <property type="antibodies" value="705 antibodies from 44 providers"/>
</dbReference>
<evidence type="ECO:0000313" key="2">
    <source>
        <dbReference type="Ensembl" id="ENSMUSP00000129833.2"/>
    </source>
</evidence>
<dbReference type="VEuPathDB" id="HostDB:ENSMUSG00000023027"/>
<evidence type="ECO:0000313" key="3">
    <source>
        <dbReference type="MGI" id="MGI:1298366"/>
    </source>
</evidence>
<feature type="compositionally biased region" description="Polar residues" evidence="1">
    <location>
        <begin position="9"/>
        <end position="18"/>
    </location>
</feature>
<dbReference type="Bgee" id="ENSMUSG00000023027">
    <property type="expression patterns" value="Expressed in cumulus cell and 268 other cell types or tissues"/>
</dbReference>
<dbReference type="GeneTree" id="ENSGT00940000158200"/>
<organism evidence="2 4">
    <name type="scientific">Mus musculus</name>
    <name type="common">Mouse</name>
    <dbReference type="NCBI Taxonomy" id="10090"/>
    <lineage>
        <taxon>Eukaryota</taxon>
        <taxon>Metazoa</taxon>
        <taxon>Chordata</taxon>
        <taxon>Craniata</taxon>
        <taxon>Vertebrata</taxon>
        <taxon>Euteleostomi</taxon>
        <taxon>Mammalia</taxon>
        <taxon>Eutheria</taxon>
        <taxon>Euarchontoglires</taxon>
        <taxon>Glires</taxon>
        <taxon>Rodentia</taxon>
        <taxon>Myomorpha</taxon>
        <taxon>Muroidea</taxon>
        <taxon>Muridae</taxon>
        <taxon>Murinae</taxon>
        <taxon>Mus</taxon>
        <taxon>Mus</taxon>
    </lineage>
</organism>
<reference evidence="2" key="3">
    <citation type="submission" date="2025-08" db="UniProtKB">
        <authorList>
            <consortium name="Ensembl"/>
        </authorList>
    </citation>
    <scope>IDENTIFICATION</scope>
    <source>
        <strain evidence="2">C57BL/6J</strain>
    </source>
</reference>
<sequence length="55" mass="6179">MEDSHKSNTTETASQPGSTVAGPHVSQIVHQLPLPQTEPYSWPVQARMECRHCRH</sequence>